<dbReference type="EMBL" id="BMAW01050363">
    <property type="protein sequence ID" value="GFS74906.1"/>
    <property type="molecule type" value="Genomic_DNA"/>
</dbReference>
<evidence type="ECO:0000256" key="1">
    <source>
        <dbReference type="SAM" id="MobiDB-lite"/>
    </source>
</evidence>
<dbReference type="Proteomes" id="UP000887013">
    <property type="component" value="Unassembled WGS sequence"/>
</dbReference>
<organism evidence="2 3">
    <name type="scientific">Nephila pilipes</name>
    <name type="common">Giant wood spider</name>
    <name type="synonym">Nephila maculata</name>
    <dbReference type="NCBI Taxonomy" id="299642"/>
    <lineage>
        <taxon>Eukaryota</taxon>
        <taxon>Metazoa</taxon>
        <taxon>Ecdysozoa</taxon>
        <taxon>Arthropoda</taxon>
        <taxon>Chelicerata</taxon>
        <taxon>Arachnida</taxon>
        <taxon>Araneae</taxon>
        <taxon>Araneomorphae</taxon>
        <taxon>Entelegynae</taxon>
        <taxon>Araneoidea</taxon>
        <taxon>Nephilidae</taxon>
        <taxon>Nephila</taxon>
    </lineage>
</organism>
<comment type="caution">
    <text evidence="2">The sequence shown here is derived from an EMBL/GenBank/DDBJ whole genome shotgun (WGS) entry which is preliminary data.</text>
</comment>
<protein>
    <submittedName>
        <fullName evidence="2">Uncharacterized protein</fullName>
    </submittedName>
</protein>
<evidence type="ECO:0000313" key="3">
    <source>
        <dbReference type="Proteomes" id="UP000887013"/>
    </source>
</evidence>
<proteinExistence type="predicted"/>
<reference evidence="2" key="1">
    <citation type="submission" date="2020-08" db="EMBL/GenBank/DDBJ databases">
        <title>Multicomponent nature underlies the extraordinary mechanical properties of spider dragline silk.</title>
        <authorList>
            <person name="Kono N."/>
            <person name="Nakamura H."/>
            <person name="Mori M."/>
            <person name="Yoshida Y."/>
            <person name="Ohtoshi R."/>
            <person name="Malay A.D."/>
            <person name="Moran D.A.P."/>
            <person name="Tomita M."/>
            <person name="Numata K."/>
            <person name="Arakawa K."/>
        </authorList>
    </citation>
    <scope>NUCLEOTIDE SEQUENCE</scope>
</reference>
<gene>
    <name evidence="2" type="primary">AVEN_249550_1</name>
    <name evidence="2" type="ORF">NPIL_284661</name>
</gene>
<sequence length="118" mass="13557">MESFRSEENHQFTKDAFLITLFDMRNQSVRAVSSPHNNKGTKGGKKRTSQSAIAMAGGKKECQERIWMSRRLFSLFSSSNTSLWLPEAKRNSRGTQNLKISCSFSFLRLTSKKFISRR</sequence>
<name>A0A8X6MS26_NEPPI</name>
<keyword evidence="3" id="KW-1185">Reference proteome</keyword>
<evidence type="ECO:0000313" key="2">
    <source>
        <dbReference type="EMBL" id="GFS74906.1"/>
    </source>
</evidence>
<accession>A0A8X6MS26</accession>
<feature type="region of interest" description="Disordered" evidence="1">
    <location>
        <begin position="30"/>
        <end position="57"/>
    </location>
</feature>
<dbReference type="AlphaFoldDB" id="A0A8X6MS26"/>
<dbReference type="OrthoDB" id="6436828at2759"/>